<organism evidence="8 9">
    <name type="scientific">Rhodoferax lithotrophicus</name>
    <dbReference type="NCBI Taxonomy" id="2798804"/>
    <lineage>
        <taxon>Bacteria</taxon>
        <taxon>Pseudomonadati</taxon>
        <taxon>Pseudomonadota</taxon>
        <taxon>Betaproteobacteria</taxon>
        <taxon>Burkholderiales</taxon>
        <taxon>Comamonadaceae</taxon>
        <taxon>Rhodoferax</taxon>
    </lineage>
</organism>
<dbReference type="SMART" id="SM00072">
    <property type="entry name" value="GuKc"/>
    <property type="match status" value="1"/>
</dbReference>
<comment type="pathway">
    <text evidence="2 6">Metabolic intermediate biosynthesis; 5-phospho-alpha-D-ribose 1-diphosphate biosynthesis; 5-phospho-alpha-D-ribose 1-diphosphate from D-ribose 5-phosphate (route II): step 3/3.</text>
</comment>
<dbReference type="EMBL" id="AP024238">
    <property type="protein sequence ID" value="BCO25848.1"/>
    <property type="molecule type" value="Genomic_DNA"/>
</dbReference>
<gene>
    <name evidence="6" type="primary">phnN</name>
    <name evidence="8" type="ORF">MIZ03_0727</name>
</gene>
<name>A0ABN6D2L4_9BURK</name>
<dbReference type="Gene3D" id="3.40.50.300">
    <property type="entry name" value="P-loop containing nucleotide triphosphate hydrolases"/>
    <property type="match status" value="1"/>
</dbReference>
<accession>A0ABN6D2L4</accession>
<dbReference type="RefSeq" id="WP_223908273.1">
    <property type="nucleotide sequence ID" value="NZ_AP024238.1"/>
</dbReference>
<evidence type="ECO:0000313" key="9">
    <source>
        <dbReference type="Proteomes" id="UP000824366"/>
    </source>
</evidence>
<feature type="domain" description="Guanylate kinase/L-type calcium channel beta subunit" evidence="7">
    <location>
        <begin position="2"/>
        <end position="179"/>
    </location>
</feature>
<evidence type="ECO:0000256" key="3">
    <source>
        <dbReference type="ARBA" id="ARBA00022679"/>
    </source>
</evidence>
<dbReference type="Pfam" id="PF13238">
    <property type="entry name" value="AAA_18"/>
    <property type="match status" value="1"/>
</dbReference>
<evidence type="ECO:0000256" key="6">
    <source>
        <dbReference type="HAMAP-Rule" id="MF_00836"/>
    </source>
</evidence>
<dbReference type="NCBIfam" id="TIGR02322">
    <property type="entry name" value="phosphon_PhnN"/>
    <property type="match status" value="1"/>
</dbReference>
<dbReference type="Proteomes" id="UP000824366">
    <property type="component" value="Chromosome"/>
</dbReference>
<comment type="similarity">
    <text evidence="6">Belongs to the ribose 1,5-bisphosphokinase family.</text>
</comment>
<sequence>MSGLWVFVCGPSGAGKDSVMRWAAERLHGCEEVVFARRMITRATHQGSDHDPVSAEQFAHLAVTDGLAWQWHAHGFGYGIHADYAAAVAAGRVVVVNGSREHVHAISVSQRVRVVHIEADAQHLAQRLAQRSRESPQEMAHRLARNAQIPKLHAHCTILNQGELADAGLQLVDYLRAALLLPVVSVDRANALTL</sequence>
<keyword evidence="3 6" id="KW-0808">Transferase</keyword>
<dbReference type="SUPFAM" id="SSF52540">
    <property type="entry name" value="P-loop containing nucleoside triphosphate hydrolases"/>
    <property type="match status" value="1"/>
</dbReference>
<evidence type="ECO:0000259" key="7">
    <source>
        <dbReference type="SMART" id="SM00072"/>
    </source>
</evidence>
<keyword evidence="5 6" id="KW-0067">ATP-binding</keyword>
<dbReference type="EC" id="2.7.4.23" evidence="6"/>
<evidence type="ECO:0000256" key="2">
    <source>
        <dbReference type="ARBA" id="ARBA00005069"/>
    </source>
</evidence>
<dbReference type="HAMAP" id="MF_00836">
    <property type="entry name" value="PhnN"/>
    <property type="match status" value="1"/>
</dbReference>
<dbReference type="InterPro" id="IPR008145">
    <property type="entry name" value="GK/Ca_channel_bsu"/>
</dbReference>
<comment type="function">
    <text evidence="6">Catalyzes the phosphorylation of ribose 1,5-bisphosphate to 5-phospho-D-ribosyl alpha-1-diphosphate (PRPP).</text>
</comment>
<evidence type="ECO:0000256" key="5">
    <source>
        <dbReference type="ARBA" id="ARBA00022840"/>
    </source>
</evidence>
<feature type="binding site" evidence="6">
    <location>
        <begin position="10"/>
        <end position="17"/>
    </location>
    <ligand>
        <name>ATP</name>
        <dbReference type="ChEBI" id="CHEBI:30616"/>
    </ligand>
</feature>
<dbReference type="InterPro" id="IPR027417">
    <property type="entry name" value="P-loop_NTPase"/>
</dbReference>
<evidence type="ECO:0000256" key="4">
    <source>
        <dbReference type="ARBA" id="ARBA00022741"/>
    </source>
</evidence>
<evidence type="ECO:0000313" key="8">
    <source>
        <dbReference type="EMBL" id="BCO25848.1"/>
    </source>
</evidence>
<proteinExistence type="inferred from homology"/>
<keyword evidence="9" id="KW-1185">Reference proteome</keyword>
<evidence type="ECO:0000256" key="1">
    <source>
        <dbReference type="ARBA" id="ARBA00000373"/>
    </source>
</evidence>
<dbReference type="InterPro" id="IPR012699">
    <property type="entry name" value="PhnN"/>
</dbReference>
<keyword evidence="4 6" id="KW-0547">Nucleotide-binding</keyword>
<reference evidence="8 9" key="1">
    <citation type="journal article" date="2021" name="Microbiol. Spectr.">
        <title>A Single Bacterium Capable of Oxidation and Reduction of Iron at Circumneutral pH.</title>
        <authorList>
            <person name="Kato S."/>
            <person name="Ohkuma M."/>
        </authorList>
    </citation>
    <scope>NUCLEOTIDE SEQUENCE [LARGE SCALE GENOMIC DNA]</scope>
    <source>
        <strain evidence="8 9">MIZ03</strain>
    </source>
</reference>
<comment type="catalytic activity">
    <reaction evidence="1 6">
        <text>alpha-D-ribose 1,5-bisphosphate + ATP = 5-phospho-alpha-D-ribose 1-diphosphate + ADP</text>
        <dbReference type="Rhea" id="RHEA:20109"/>
        <dbReference type="ChEBI" id="CHEBI:30616"/>
        <dbReference type="ChEBI" id="CHEBI:58017"/>
        <dbReference type="ChEBI" id="CHEBI:68688"/>
        <dbReference type="ChEBI" id="CHEBI:456216"/>
        <dbReference type="EC" id="2.7.4.23"/>
    </reaction>
</comment>
<protein>
    <recommendedName>
        <fullName evidence="6">Ribose 1,5-bisphosphate phosphokinase PhnN</fullName>
        <ecNumber evidence="6">2.7.4.23</ecNumber>
    </recommendedName>
    <alternativeName>
        <fullName evidence="6">Ribose 1,5-bisphosphokinase</fullName>
    </alternativeName>
</protein>